<feature type="region of interest" description="Disordered" evidence="4">
    <location>
        <begin position="74"/>
        <end position="95"/>
    </location>
</feature>
<comment type="caution">
    <text evidence="6">The sequence shown here is derived from an EMBL/GenBank/DDBJ whole genome shotgun (WGS) entry which is preliminary data.</text>
</comment>
<proteinExistence type="predicted"/>
<dbReference type="PROSITE" id="PS50294">
    <property type="entry name" value="WD_REPEATS_REGION"/>
    <property type="match status" value="10"/>
</dbReference>
<feature type="repeat" description="WD" evidence="3">
    <location>
        <begin position="907"/>
        <end position="948"/>
    </location>
</feature>
<feature type="repeat" description="WD" evidence="3">
    <location>
        <begin position="958"/>
        <end position="992"/>
    </location>
</feature>
<feature type="repeat" description="WD" evidence="3">
    <location>
        <begin position="864"/>
        <end position="905"/>
    </location>
</feature>
<dbReference type="GO" id="GO:0046540">
    <property type="term" value="C:U4/U6 x U5 tri-snRNP complex"/>
    <property type="evidence" value="ECO:0007669"/>
    <property type="project" value="TreeGrafter"/>
</dbReference>
<protein>
    <submittedName>
        <fullName evidence="6">Vegetative incompatibility protein HET-E-1</fullName>
    </submittedName>
</protein>
<feature type="domain" description="NACHT" evidence="5">
    <location>
        <begin position="288"/>
        <end position="435"/>
    </location>
</feature>
<feature type="repeat" description="WD" evidence="3">
    <location>
        <begin position="1367"/>
        <end position="1397"/>
    </location>
</feature>
<keyword evidence="2" id="KW-0677">Repeat</keyword>
<dbReference type="SUPFAM" id="SSF50998">
    <property type="entry name" value="Quinoprotein alcohol dehydrogenase-like"/>
    <property type="match status" value="1"/>
</dbReference>
<dbReference type="EMBL" id="SSOP01000196">
    <property type="protein sequence ID" value="KAB5590120.1"/>
    <property type="molecule type" value="Genomic_DNA"/>
</dbReference>
<evidence type="ECO:0000256" key="3">
    <source>
        <dbReference type="PROSITE-ProRule" id="PRU00221"/>
    </source>
</evidence>
<accession>A0A5N5QEE0</accession>
<reference evidence="6 7" key="1">
    <citation type="journal article" date="2019" name="Fungal Biol. Biotechnol.">
        <title>Draft genome sequence of fastidious pathogen Ceratobasidium theobromae, which causes vascular-streak dieback in Theobroma cacao.</title>
        <authorList>
            <person name="Ali S.S."/>
            <person name="Asman A."/>
            <person name="Shao J."/>
            <person name="Firmansyah A.P."/>
            <person name="Susilo A.W."/>
            <person name="Rosmana A."/>
            <person name="McMahon P."/>
            <person name="Junaid M."/>
            <person name="Guest D."/>
            <person name="Kheng T.Y."/>
            <person name="Meinhardt L.W."/>
            <person name="Bailey B.A."/>
        </authorList>
    </citation>
    <scope>NUCLEOTIDE SEQUENCE [LARGE SCALE GENOMIC DNA]</scope>
    <source>
        <strain evidence="6 7">CT2</strain>
    </source>
</reference>
<dbReference type="GO" id="GO:0030621">
    <property type="term" value="F:U4 snRNA binding"/>
    <property type="evidence" value="ECO:0007669"/>
    <property type="project" value="TreeGrafter"/>
</dbReference>
<dbReference type="PANTHER" id="PTHR19846:SF0">
    <property type="entry name" value="PRE-MRNA PROCESSING FACTOR 4"/>
    <property type="match status" value="1"/>
</dbReference>
<dbReference type="GO" id="GO:0035097">
    <property type="term" value="C:histone methyltransferase complex"/>
    <property type="evidence" value="ECO:0007669"/>
    <property type="project" value="UniProtKB-ARBA"/>
</dbReference>
<dbReference type="PANTHER" id="PTHR19846">
    <property type="entry name" value="WD40 REPEAT PROTEIN"/>
    <property type="match status" value="1"/>
</dbReference>
<name>A0A5N5QEE0_9AGAM</name>
<feature type="repeat" description="WD" evidence="3">
    <location>
        <begin position="994"/>
        <end position="1035"/>
    </location>
</feature>
<dbReference type="Pfam" id="PF00400">
    <property type="entry name" value="WD40"/>
    <property type="match status" value="13"/>
</dbReference>
<feature type="repeat" description="WD" evidence="3">
    <location>
        <begin position="1166"/>
        <end position="1207"/>
    </location>
</feature>
<organism evidence="6 7">
    <name type="scientific">Ceratobasidium theobromae</name>
    <dbReference type="NCBI Taxonomy" id="1582974"/>
    <lineage>
        <taxon>Eukaryota</taxon>
        <taxon>Fungi</taxon>
        <taxon>Dikarya</taxon>
        <taxon>Basidiomycota</taxon>
        <taxon>Agaricomycotina</taxon>
        <taxon>Agaricomycetes</taxon>
        <taxon>Cantharellales</taxon>
        <taxon>Ceratobasidiaceae</taxon>
        <taxon>Ceratobasidium</taxon>
    </lineage>
</organism>
<dbReference type="PROSITE" id="PS50837">
    <property type="entry name" value="NACHT"/>
    <property type="match status" value="1"/>
</dbReference>
<dbReference type="Gene3D" id="2.130.10.10">
    <property type="entry name" value="YVTN repeat-like/Quinoprotein amine dehydrogenase"/>
    <property type="match status" value="7"/>
</dbReference>
<feature type="compositionally biased region" description="Polar residues" evidence="4">
    <location>
        <begin position="74"/>
        <end position="83"/>
    </location>
</feature>
<evidence type="ECO:0000256" key="4">
    <source>
        <dbReference type="SAM" id="MobiDB-lite"/>
    </source>
</evidence>
<evidence type="ECO:0000313" key="7">
    <source>
        <dbReference type="Proteomes" id="UP000383932"/>
    </source>
</evidence>
<feature type="repeat" description="WD" evidence="3">
    <location>
        <begin position="1037"/>
        <end position="1078"/>
    </location>
</feature>
<evidence type="ECO:0000256" key="2">
    <source>
        <dbReference type="ARBA" id="ARBA00022737"/>
    </source>
</evidence>
<dbReference type="InterPro" id="IPR027417">
    <property type="entry name" value="P-loop_NTPase"/>
</dbReference>
<dbReference type="GO" id="GO:0000398">
    <property type="term" value="P:mRNA splicing, via spliceosome"/>
    <property type="evidence" value="ECO:0007669"/>
    <property type="project" value="TreeGrafter"/>
</dbReference>
<dbReference type="PROSITE" id="PS50082">
    <property type="entry name" value="WD_REPEATS_2"/>
    <property type="match status" value="13"/>
</dbReference>
<dbReference type="InterPro" id="IPR020472">
    <property type="entry name" value="WD40_PAC1"/>
</dbReference>
<keyword evidence="7" id="KW-1185">Reference proteome</keyword>
<evidence type="ECO:0000256" key="1">
    <source>
        <dbReference type="ARBA" id="ARBA00022574"/>
    </source>
</evidence>
<dbReference type="SMART" id="SM00320">
    <property type="entry name" value="WD40"/>
    <property type="match status" value="13"/>
</dbReference>
<dbReference type="GO" id="GO:0017070">
    <property type="term" value="F:U6 snRNA binding"/>
    <property type="evidence" value="ECO:0007669"/>
    <property type="project" value="TreeGrafter"/>
</dbReference>
<dbReference type="FunFam" id="2.130.10.10:FF:000228">
    <property type="entry name" value="COMPASS-like H3K4 histone methylase component WDR5A"/>
    <property type="match status" value="1"/>
</dbReference>
<dbReference type="InterPro" id="IPR056884">
    <property type="entry name" value="NPHP3-like_N"/>
</dbReference>
<dbReference type="InterPro" id="IPR011047">
    <property type="entry name" value="Quinoprotein_ADH-like_sf"/>
</dbReference>
<dbReference type="PRINTS" id="PR00320">
    <property type="entry name" value="GPROTEINBRPT"/>
</dbReference>
<dbReference type="InterPro" id="IPR007111">
    <property type="entry name" value="NACHT_NTPase"/>
</dbReference>
<feature type="repeat" description="WD" evidence="3">
    <location>
        <begin position="1295"/>
        <end position="1336"/>
    </location>
</feature>
<feature type="region of interest" description="Disordered" evidence="4">
    <location>
        <begin position="38"/>
        <end position="59"/>
    </location>
</feature>
<dbReference type="OrthoDB" id="538223at2759"/>
<dbReference type="InterPro" id="IPR015943">
    <property type="entry name" value="WD40/YVTN_repeat-like_dom_sf"/>
</dbReference>
<dbReference type="Proteomes" id="UP000383932">
    <property type="component" value="Unassembled WGS sequence"/>
</dbReference>
<keyword evidence="1 3" id="KW-0853">WD repeat</keyword>
<feature type="repeat" description="WD" evidence="3">
    <location>
        <begin position="1123"/>
        <end position="1155"/>
    </location>
</feature>
<gene>
    <name evidence="6" type="ORF">CTheo_6443</name>
</gene>
<feature type="repeat" description="WD" evidence="3">
    <location>
        <begin position="1209"/>
        <end position="1250"/>
    </location>
</feature>
<evidence type="ECO:0000313" key="6">
    <source>
        <dbReference type="EMBL" id="KAB5590120.1"/>
    </source>
</evidence>
<feature type="repeat" description="WD" evidence="3">
    <location>
        <begin position="1252"/>
        <end position="1293"/>
    </location>
</feature>
<dbReference type="InterPro" id="IPR019775">
    <property type="entry name" value="WD40_repeat_CS"/>
</dbReference>
<dbReference type="CDD" id="cd00200">
    <property type="entry name" value="WD40"/>
    <property type="match status" value="2"/>
</dbReference>
<feature type="repeat" description="WD" evidence="3">
    <location>
        <begin position="1080"/>
        <end position="1121"/>
    </location>
</feature>
<dbReference type="SUPFAM" id="SSF52540">
    <property type="entry name" value="P-loop containing nucleoside triphosphate hydrolases"/>
    <property type="match status" value="1"/>
</dbReference>
<dbReference type="Pfam" id="PF24883">
    <property type="entry name" value="NPHP3_N"/>
    <property type="match status" value="1"/>
</dbReference>
<dbReference type="PROSITE" id="PS00678">
    <property type="entry name" value="WD_REPEATS_1"/>
    <property type="match status" value="4"/>
</dbReference>
<dbReference type="InterPro" id="IPR001680">
    <property type="entry name" value="WD40_rpt"/>
</dbReference>
<dbReference type="Gene3D" id="3.40.50.300">
    <property type="entry name" value="P-loop containing nucleotide triphosphate hydrolases"/>
    <property type="match status" value="1"/>
</dbReference>
<feature type="repeat" description="WD" evidence="3">
    <location>
        <begin position="833"/>
        <end position="862"/>
    </location>
</feature>
<dbReference type="SUPFAM" id="SSF50960">
    <property type="entry name" value="TolB, C-terminal domain"/>
    <property type="match status" value="1"/>
</dbReference>
<sequence>MSSESLPKKSKPLAKARKYLSALGPITKDKLKKFSRSTSQLNLDASGSKSPSNFSPTLNVESTLGQQSLNTAPLQEAGSSLVDSDSGIDPSAGVPTRSTSWARLETVLQVLYKASELVPPLRSATGALLSCLHRFEAAAKNHEGYEDLTSELETMATFLSQHLQEPRSSRITRIITRISELIDQNVKEISKNQKKSLSRRIVEAPNDEEELLRYYRRIEGLFRLSMSAWSIANDHLVNTRLETLNPAKMASFNSKLGEEVHRRTCTEHTREAILSGLNSWSDDPQAKQIYWMNGMAGTGKTTIACTLTKTLESSGQLGASFFCTRTSPECRDAGRIVPTIAYQLARHLTPFQSALCEALDGDPDTATRNIVSQFEQLLKDPLRQAKDKIPNNLVVVIDALDECDNSGAVKLVLETLLRFATDLPIKFFVTSRPESKVHDTMSRNEGSRAVLHLHEIEKSIVQADIELYLREELKFMSPSDCQISRLVEHAGSLFIYAATAVRYIREDEAAVDPDERLSTVLGANSDSKKNEGIDELYTTVLATALNEKRLEANEVERIRTVLWVVVCAREPVPVETLTELAGIANKKLTLVALKSLRSVLYFSGSSNLVSTLHASFPDYMFDHKRSGKHFCDEKNFGQVLARRCFEVMKAQLRFNICQLESSFVLDKSVGDLDQRVTKNISAPVAYACRHWAGHLQPTAVSKELCDILEDFLWHRLLFWLEVMNLKQWISDGVRALSETLKWLTGVDRNSDIRKSTSDAQVFAARYAGAPISLSTPHIYISALPLSSKSSEMFKRYREEMRGLIDVRGSAIEQRELVPLATWVTDSRMHTAVFFPDSTRVASGSESGTITVWDATNGKPIVGPLRGHTGAVWSVAVSLDGTRVASCSTDRTIRVWDASNGLLITGPFHGHTNQIWSIAFSPDGARIVSGSRDCTIRVWDTTDGTGSVLFRGPSQACIILAVAFSPDGTRIASGSGDRIIRVLDAASGTPVVDPFHGHANSVMTIAFSPDGTRIASGSGDYTIRVWNATNGTPVANPFRGHTGDVTSVAFSPDGMCIASSSEDCTIRLWDATNGTTIAGPFHGHTELIRSVSFSPDGTRIVSGSRDRTIRMWDATHDTPIARLLQGHSDEVHSAAFSPDGTLIALGSRDCTVWVWDAIKGIPVVGPLVGHTEPVYSVAFSPDGARIASGSFDHTIRVWDAVNGKPIIDAIRGHLGDVWSLVFSPNGRHIVTGSSDRTIRLWDSTSGKPAAPPFKGHSGTIWSVAYSPNGARIASGSEDQTIRVWDPNNGALITKPFHGHTDRVLSVSFSPDSVHIVSGSYDGTIRVWSTTDGTLISGPFHNHTDIVSSDDRTIRMSDVITGARIYGPFYGHTGIVWSAAISADGTRIVSSSRDRTVLVSNIKPSNKSLPAFTGSLITDNNGWLTNDRSELLFWVPQELRDHFPRPHNPLVITPQGSIQVDYNNLSIGDRWYECYPEV</sequence>
<evidence type="ECO:0000259" key="5">
    <source>
        <dbReference type="PROSITE" id="PS50837"/>
    </source>
</evidence>